<proteinExistence type="inferred from homology"/>
<dbReference type="Proteomes" id="UP001500383">
    <property type="component" value="Unassembled WGS sequence"/>
</dbReference>
<dbReference type="PANTHER" id="PTHR30487">
    <property type="entry name" value="TYPE 4 PREPILIN-LIKE PROTEINS LEADER PEPTIDE-PROCESSING ENZYME"/>
    <property type="match status" value="1"/>
</dbReference>
<organism evidence="4 5">
    <name type="scientific">Dietzia cercidiphylli</name>
    <dbReference type="NCBI Taxonomy" id="498199"/>
    <lineage>
        <taxon>Bacteria</taxon>
        <taxon>Bacillati</taxon>
        <taxon>Actinomycetota</taxon>
        <taxon>Actinomycetes</taxon>
        <taxon>Mycobacteriales</taxon>
        <taxon>Dietziaceae</taxon>
        <taxon>Dietzia</taxon>
    </lineage>
</organism>
<evidence type="ECO:0000256" key="1">
    <source>
        <dbReference type="ARBA" id="ARBA00005801"/>
    </source>
</evidence>
<feature type="transmembrane region" description="Helical" evidence="2">
    <location>
        <begin position="91"/>
        <end position="110"/>
    </location>
</feature>
<dbReference type="Gene3D" id="1.20.120.1220">
    <property type="match status" value="1"/>
</dbReference>
<dbReference type="InterPro" id="IPR000045">
    <property type="entry name" value="Prepilin_IV_endopep_pep"/>
</dbReference>
<evidence type="ECO:0000256" key="2">
    <source>
        <dbReference type="SAM" id="Phobius"/>
    </source>
</evidence>
<gene>
    <name evidence="4" type="ORF">GCM10009831_29650</name>
</gene>
<protein>
    <recommendedName>
        <fullName evidence="3">Prepilin type IV endopeptidase peptidase domain-containing protein</fullName>
    </recommendedName>
</protein>
<keyword evidence="2" id="KW-1133">Transmembrane helix</keyword>
<feature type="transmembrane region" description="Helical" evidence="2">
    <location>
        <begin position="65"/>
        <end position="85"/>
    </location>
</feature>
<comment type="similarity">
    <text evidence="1">Belongs to the peptidase A24 family.</text>
</comment>
<feature type="domain" description="Prepilin type IV endopeptidase peptidase" evidence="3">
    <location>
        <begin position="70"/>
        <end position="180"/>
    </location>
</feature>
<dbReference type="EMBL" id="BAAAQG010000015">
    <property type="protein sequence ID" value="GAA1717684.1"/>
    <property type="molecule type" value="Genomic_DNA"/>
</dbReference>
<reference evidence="5" key="1">
    <citation type="journal article" date="2019" name="Int. J. Syst. Evol. Microbiol.">
        <title>The Global Catalogue of Microorganisms (GCM) 10K type strain sequencing project: providing services to taxonomists for standard genome sequencing and annotation.</title>
        <authorList>
            <consortium name="The Broad Institute Genomics Platform"/>
            <consortium name="The Broad Institute Genome Sequencing Center for Infectious Disease"/>
            <person name="Wu L."/>
            <person name="Ma J."/>
        </authorList>
    </citation>
    <scope>NUCLEOTIDE SEQUENCE [LARGE SCALE GENOMIC DNA]</scope>
    <source>
        <strain evidence="5">JCM 16002</strain>
    </source>
</reference>
<evidence type="ECO:0000313" key="4">
    <source>
        <dbReference type="EMBL" id="GAA1717684.1"/>
    </source>
</evidence>
<keyword evidence="2" id="KW-0472">Membrane</keyword>
<feature type="transmembrane region" description="Helical" evidence="2">
    <location>
        <begin position="122"/>
        <end position="142"/>
    </location>
</feature>
<feature type="transmembrane region" description="Helical" evidence="2">
    <location>
        <begin position="162"/>
        <end position="185"/>
    </location>
</feature>
<keyword evidence="5" id="KW-1185">Reference proteome</keyword>
<evidence type="ECO:0000313" key="5">
    <source>
        <dbReference type="Proteomes" id="UP001500383"/>
    </source>
</evidence>
<name>A0ABP4V4L4_9ACTN</name>
<feature type="transmembrane region" description="Helical" evidence="2">
    <location>
        <begin position="37"/>
        <end position="58"/>
    </location>
</feature>
<feature type="transmembrane region" description="Helical" evidence="2">
    <location>
        <begin position="194"/>
        <end position="213"/>
    </location>
</feature>
<comment type="caution">
    <text evidence="4">The sequence shown here is derived from an EMBL/GenBank/DDBJ whole genome shotgun (WGS) entry which is preliminary data.</text>
</comment>
<sequence>MAVTLTPVTVLLTAVVCGALAAALTGWIRSIADSDSRWLRSGLHVGLAAAGGAGAAGLAGTVPELVAFAALAVACGVLVAIDLAVHRLPDVVVVPMYPVLLATLGVASAVTGDWGALGRAAAAALALLAFYFTLAFINPSGLGLGDVKLAGVLGLFLGWLGWYYVLVGTLAAFALNAVVALVLLLSRRADRHTGIAFGPAMIAGAAAAAWLSVGG</sequence>
<keyword evidence="2" id="KW-0812">Transmembrane</keyword>
<dbReference type="Pfam" id="PF01478">
    <property type="entry name" value="Peptidase_A24"/>
    <property type="match status" value="1"/>
</dbReference>
<dbReference type="PANTHER" id="PTHR30487:SF0">
    <property type="entry name" value="PREPILIN LEADER PEPTIDASE_N-METHYLTRANSFERASE-RELATED"/>
    <property type="match status" value="1"/>
</dbReference>
<dbReference type="InterPro" id="IPR050882">
    <property type="entry name" value="Prepilin_peptidase/N-MTase"/>
</dbReference>
<evidence type="ECO:0000259" key="3">
    <source>
        <dbReference type="Pfam" id="PF01478"/>
    </source>
</evidence>
<accession>A0ABP4V4L4</accession>